<proteinExistence type="predicted"/>
<reference evidence="3" key="1">
    <citation type="submission" date="2013-03" db="EMBL/GenBank/DDBJ databases">
        <title>Draft genome sequence of Bacillus firmus DS1.</title>
        <authorList>
            <person name="Peng D."/>
            <person name="Zhu L."/>
            <person name="Sun M."/>
        </authorList>
    </citation>
    <scope>NUCLEOTIDE SEQUENCE [LARGE SCALE GENOMIC DNA]</scope>
    <source>
        <strain evidence="3">DS1</strain>
    </source>
</reference>
<comment type="caution">
    <text evidence="2">The sequence shown here is derived from an EMBL/GenBank/DDBJ whole genome shotgun (WGS) entry which is preliminary data.</text>
</comment>
<keyword evidence="1" id="KW-0472">Membrane</keyword>
<gene>
    <name evidence="2" type="ORF">PBF_16599</name>
</gene>
<reference evidence="2 3" key="2">
    <citation type="journal article" date="2016" name="Sci. Rep.">
        <title>A novel serine protease, Sep1, from Bacillus firmus DS-1 has nematicidal activity and degrades multiple intestinal-associated nematode proteins.</title>
        <authorList>
            <person name="Geng C."/>
            <person name="Nie X."/>
            <person name="Tang Z."/>
            <person name="Zhang Y."/>
            <person name="Lin J."/>
            <person name="Sun M."/>
            <person name="Peng D."/>
        </authorList>
    </citation>
    <scope>NUCLEOTIDE SEQUENCE [LARGE SCALE GENOMIC DNA]</scope>
    <source>
        <strain evidence="2 3">DS1</strain>
    </source>
</reference>
<evidence type="ECO:0000256" key="1">
    <source>
        <dbReference type="SAM" id="Phobius"/>
    </source>
</evidence>
<sequence length="434" mass="49478">MLKNKILPFTASVIAYKALCDYFYINFVAELFFYDGYYVNINYLKYIETYLLIIFSACILYASLRNYTGPSKIILYIFYLNLIIPLISIYALEDQSRVYIYTIMLGFLLTLSLTRTRKVRLPAVQNGKLLLTVFFALMTTYVYGYLIATGGLSRMNFDLSLVYETRAQYSSTANGLSSYLIPWQAYGVNNMIIALGIIFRKRFLLLLGLGLQLLLFGMIGQKSFLFAPVLVIFLSYFLKKKFIYNNIMTLIAIGFSVITLLGFLHYKFTSDPLMGSIFIRRLLFTPAKLHYIYYEYFSEMPKMYLSHSFFSSFAENSYRMGPVEVIANQIYGRDFSPNVGFYGDAYLNFGLGGILFYSIILGIILKLLDGISLGLPKNISITIVIIPFMAMLNSALPTSLATHGILFSLFCLWILSGILKQYKPVIEMNGGMGK</sequence>
<dbReference type="PATRIC" id="fig|1307436.3.peg.3560"/>
<evidence type="ECO:0000313" key="3">
    <source>
        <dbReference type="Proteomes" id="UP000019270"/>
    </source>
</evidence>
<feature type="transmembrane region" description="Helical" evidence="1">
    <location>
        <begin position="44"/>
        <end position="64"/>
    </location>
</feature>
<name>W7L4C9_CYTFI</name>
<feature type="transmembrane region" description="Helical" evidence="1">
    <location>
        <begin position="345"/>
        <end position="367"/>
    </location>
</feature>
<dbReference type="RefSeq" id="WP_051488924.1">
    <property type="nucleotide sequence ID" value="NZ_APVL01000012.1"/>
</dbReference>
<dbReference type="Proteomes" id="UP000019270">
    <property type="component" value="Unassembled WGS sequence"/>
</dbReference>
<protein>
    <recommendedName>
        <fullName evidence="4">WblL protein</fullName>
    </recommendedName>
</protein>
<dbReference type="AlphaFoldDB" id="W7L4C9"/>
<dbReference type="OrthoDB" id="2858896at2"/>
<feature type="transmembrane region" description="Helical" evidence="1">
    <location>
        <begin position="379"/>
        <end position="396"/>
    </location>
</feature>
<feature type="transmembrane region" description="Helical" evidence="1">
    <location>
        <begin position="98"/>
        <end position="117"/>
    </location>
</feature>
<keyword evidence="1" id="KW-1133">Transmembrane helix</keyword>
<evidence type="ECO:0000313" key="2">
    <source>
        <dbReference type="EMBL" id="EWG10017.1"/>
    </source>
</evidence>
<feature type="transmembrane region" description="Helical" evidence="1">
    <location>
        <begin position="402"/>
        <end position="419"/>
    </location>
</feature>
<evidence type="ECO:0008006" key="4">
    <source>
        <dbReference type="Google" id="ProtNLM"/>
    </source>
</evidence>
<dbReference type="NCBIfam" id="TIGR04370">
    <property type="entry name" value="glyco_rpt_poly"/>
    <property type="match status" value="1"/>
</dbReference>
<dbReference type="eggNOG" id="ENOG502ZC1G">
    <property type="taxonomic scope" value="Bacteria"/>
</dbReference>
<dbReference type="EMBL" id="APVL01000012">
    <property type="protein sequence ID" value="EWG10017.1"/>
    <property type="molecule type" value="Genomic_DNA"/>
</dbReference>
<organism evidence="2 3">
    <name type="scientific">Cytobacillus firmus DS1</name>
    <dbReference type="NCBI Taxonomy" id="1307436"/>
    <lineage>
        <taxon>Bacteria</taxon>
        <taxon>Bacillati</taxon>
        <taxon>Bacillota</taxon>
        <taxon>Bacilli</taxon>
        <taxon>Bacillales</taxon>
        <taxon>Bacillaceae</taxon>
        <taxon>Cytobacillus</taxon>
    </lineage>
</organism>
<feature type="transmembrane region" description="Helical" evidence="1">
    <location>
        <begin position="243"/>
        <end position="266"/>
    </location>
</feature>
<keyword evidence="1" id="KW-0812">Transmembrane</keyword>
<feature type="transmembrane region" description="Helical" evidence="1">
    <location>
        <begin position="211"/>
        <end position="237"/>
    </location>
</feature>
<feature type="transmembrane region" description="Helical" evidence="1">
    <location>
        <begin position="129"/>
        <end position="148"/>
    </location>
</feature>
<feature type="transmembrane region" description="Helical" evidence="1">
    <location>
        <begin position="180"/>
        <end position="199"/>
    </location>
</feature>
<accession>W7L4C9</accession>
<feature type="transmembrane region" description="Helical" evidence="1">
    <location>
        <begin position="73"/>
        <end position="92"/>
    </location>
</feature>